<dbReference type="Proteomes" id="UP001063782">
    <property type="component" value="Chromosome"/>
</dbReference>
<dbReference type="GO" id="GO:0016829">
    <property type="term" value="F:lyase activity"/>
    <property type="evidence" value="ECO:0007669"/>
    <property type="project" value="UniProtKB-KW"/>
</dbReference>
<dbReference type="Pfam" id="PF00117">
    <property type="entry name" value="GATase"/>
    <property type="match status" value="1"/>
</dbReference>
<reference evidence="12" key="1">
    <citation type="submission" date="2021-12" db="EMBL/GenBank/DDBJ databases">
        <title>taxonomy of Moraxella sp. ZY201224.</title>
        <authorList>
            <person name="Li F."/>
        </authorList>
    </citation>
    <scope>NUCLEOTIDE SEQUENCE</scope>
    <source>
        <strain evidence="12">ZY201224</strain>
    </source>
</reference>
<dbReference type="PANTHER" id="PTHR42701">
    <property type="entry name" value="IMIDAZOLE GLYCEROL PHOSPHATE SYNTHASE SUBUNIT HISH"/>
    <property type="match status" value="1"/>
</dbReference>
<evidence type="ECO:0000256" key="5">
    <source>
        <dbReference type="ARBA" id="ARBA00022962"/>
    </source>
</evidence>
<keyword evidence="2 10" id="KW-0963">Cytoplasm</keyword>
<evidence type="ECO:0000256" key="9">
    <source>
        <dbReference type="ARBA" id="ARBA00049534"/>
    </source>
</evidence>
<keyword evidence="13" id="KW-1185">Reference proteome</keyword>
<dbReference type="EMBL" id="CP089977">
    <property type="protein sequence ID" value="UXZ05811.1"/>
    <property type="molecule type" value="Genomic_DNA"/>
</dbReference>
<dbReference type="PANTHER" id="PTHR42701:SF2">
    <property type="entry name" value="IMIDAZOLE GLYCEROL PHOSPHATE SYNTHASE SUBUNIT HISH 1"/>
    <property type="match status" value="1"/>
</dbReference>
<dbReference type="CDD" id="cd01748">
    <property type="entry name" value="GATase1_IGP_Synthase"/>
    <property type="match status" value="1"/>
</dbReference>
<keyword evidence="6 10" id="KW-0368">Histidine biosynthesis</keyword>
<keyword evidence="3 10" id="KW-0028">Amino-acid biosynthesis</keyword>
<comment type="subcellular location">
    <subcellularLocation>
        <location evidence="10">Cytoplasm</location>
    </subcellularLocation>
</comment>
<feature type="active site" evidence="10">
    <location>
        <position position="193"/>
    </location>
</feature>
<keyword evidence="7 10" id="KW-0456">Lyase</keyword>
<comment type="function">
    <text evidence="10">IGPS catalyzes the conversion of PRFAR and glutamine to IGP, AICAR and glutamate. The HisH subunit catalyzes the hydrolysis of glutamine to glutamate and ammonia as part of the synthesis of IGP and AICAR. The resulting ammonia molecule is channeled to the active site of HisF.</text>
</comment>
<sequence length="211" mass="23022">MMKSPTIALLDYGVGNLYSVANALTVAGGNVVITSDPKQINAADKVMLPGVGAMRDAMANMRLHGIDVAVKQALDSKPVMAICVGMQAMFNHSEEGDVACLGVLSGTVRRFDDAWCDNGTPIKIPHVGWNVVSADTNHALWQGCNHQHFYFTHSYYCDPDDTAGLIVANTHYGQSFCASVIRDNLFITQFHPEKSHEAGLRLLSNFIKWQP</sequence>
<dbReference type="InterPro" id="IPR029062">
    <property type="entry name" value="Class_I_gatase-like"/>
</dbReference>
<keyword evidence="4 10" id="KW-0378">Hydrolase</keyword>
<evidence type="ECO:0000256" key="3">
    <source>
        <dbReference type="ARBA" id="ARBA00022605"/>
    </source>
</evidence>
<dbReference type="Gene3D" id="3.40.50.880">
    <property type="match status" value="1"/>
</dbReference>
<evidence type="ECO:0000256" key="10">
    <source>
        <dbReference type="HAMAP-Rule" id="MF_00278"/>
    </source>
</evidence>
<name>A0ABY6F6S7_9GAMM</name>
<accession>A0ABY6F6S7</accession>
<evidence type="ECO:0000313" key="13">
    <source>
        <dbReference type="Proteomes" id="UP001063782"/>
    </source>
</evidence>
<feature type="active site" evidence="10">
    <location>
        <position position="191"/>
    </location>
</feature>
<dbReference type="SUPFAM" id="SSF52317">
    <property type="entry name" value="Class I glutamine amidotransferase-like"/>
    <property type="match status" value="1"/>
</dbReference>
<comment type="catalytic activity">
    <reaction evidence="8 10">
        <text>5-[(5-phospho-1-deoxy-D-ribulos-1-ylimino)methylamino]-1-(5-phospho-beta-D-ribosyl)imidazole-4-carboxamide + L-glutamine = D-erythro-1-(imidazol-4-yl)glycerol 3-phosphate + 5-amino-1-(5-phospho-beta-D-ribosyl)imidazole-4-carboxamide + L-glutamate + H(+)</text>
        <dbReference type="Rhea" id="RHEA:24793"/>
        <dbReference type="ChEBI" id="CHEBI:15378"/>
        <dbReference type="ChEBI" id="CHEBI:29985"/>
        <dbReference type="ChEBI" id="CHEBI:58278"/>
        <dbReference type="ChEBI" id="CHEBI:58359"/>
        <dbReference type="ChEBI" id="CHEBI:58475"/>
        <dbReference type="ChEBI" id="CHEBI:58525"/>
        <dbReference type="EC" id="4.3.2.10"/>
    </reaction>
</comment>
<gene>
    <name evidence="10 12" type="primary">hisH</name>
    <name evidence="12" type="ORF">LU297_04830</name>
</gene>
<organism evidence="12 13">
    <name type="scientific">Moraxella nasicaprae</name>
    <dbReference type="NCBI Taxonomy" id="2904122"/>
    <lineage>
        <taxon>Bacteria</taxon>
        <taxon>Pseudomonadati</taxon>
        <taxon>Pseudomonadota</taxon>
        <taxon>Gammaproteobacteria</taxon>
        <taxon>Moraxellales</taxon>
        <taxon>Moraxellaceae</taxon>
        <taxon>Moraxella</taxon>
    </lineage>
</organism>
<evidence type="ECO:0000256" key="7">
    <source>
        <dbReference type="ARBA" id="ARBA00023239"/>
    </source>
</evidence>
<dbReference type="EC" id="4.3.2.10" evidence="10"/>
<dbReference type="NCBIfam" id="TIGR01855">
    <property type="entry name" value="IMP_synth_hisH"/>
    <property type="match status" value="1"/>
</dbReference>
<feature type="active site" description="Nucleophile" evidence="10">
    <location>
        <position position="83"/>
    </location>
</feature>
<dbReference type="InterPro" id="IPR017926">
    <property type="entry name" value="GATASE"/>
</dbReference>
<dbReference type="HAMAP" id="MF_00278">
    <property type="entry name" value="HisH"/>
    <property type="match status" value="1"/>
</dbReference>
<evidence type="ECO:0000259" key="11">
    <source>
        <dbReference type="Pfam" id="PF00117"/>
    </source>
</evidence>
<comment type="pathway">
    <text evidence="1 10">Amino-acid biosynthesis; L-histidine biosynthesis; L-histidine from 5-phospho-alpha-D-ribose 1-diphosphate: step 5/9.</text>
</comment>
<dbReference type="InterPro" id="IPR010139">
    <property type="entry name" value="Imidazole-glycPsynth_HisH"/>
</dbReference>
<evidence type="ECO:0000256" key="1">
    <source>
        <dbReference type="ARBA" id="ARBA00005091"/>
    </source>
</evidence>
<comment type="catalytic activity">
    <reaction evidence="9 10">
        <text>L-glutamine + H2O = L-glutamate + NH4(+)</text>
        <dbReference type="Rhea" id="RHEA:15889"/>
        <dbReference type="ChEBI" id="CHEBI:15377"/>
        <dbReference type="ChEBI" id="CHEBI:28938"/>
        <dbReference type="ChEBI" id="CHEBI:29985"/>
        <dbReference type="ChEBI" id="CHEBI:58359"/>
        <dbReference type="EC" id="3.5.1.2"/>
    </reaction>
</comment>
<dbReference type="RefSeq" id="WP_263077330.1">
    <property type="nucleotide sequence ID" value="NZ_CP089977.1"/>
</dbReference>
<evidence type="ECO:0000256" key="4">
    <source>
        <dbReference type="ARBA" id="ARBA00022801"/>
    </source>
</evidence>
<dbReference type="PROSITE" id="PS51273">
    <property type="entry name" value="GATASE_TYPE_1"/>
    <property type="match status" value="1"/>
</dbReference>
<evidence type="ECO:0000256" key="6">
    <source>
        <dbReference type="ARBA" id="ARBA00023102"/>
    </source>
</evidence>
<protein>
    <recommendedName>
        <fullName evidence="10">Imidazole glycerol phosphate synthase subunit HisH</fullName>
        <ecNumber evidence="10">4.3.2.10</ecNumber>
    </recommendedName>
    <alternativeName>
        <fullName evidence="10">IGP synthase glutaminase subunit</fullName>
        <ecNumber evidence="10">3.5.1.2</ecNumber>
    </alternativeName>
    <alternativeName>
        <fullName evidence="10">IGP synthase subunit HisH</fullName>
    </alternativeName>
    <alternativeName>
        <fullName evidence="10">ImGP synthase subunit HisH</fullName>
        <shortName evidence="10">IGPS subunit HisH</shortName>
    </alternativeName>
</protein>
<comment type="subunit">
    <text evidence="10">Heterodimer of HisH and HisF.</text>
</comment>
<evidence type="ECO:0000313" key="12">
    <source>
        <dbReference type="EMBL" id="UXZ05811.1"/>
    </source>
</evidence>
<proteinExistence type="inferred from homology"/>
<dbReference type="EC" id="3.5.1.2" evidence="10"/>
<evidence type="ECO:0000256" key="8">
    <source>
        <dbReference type="ARBA" id="ARBA00047838"/>
    </source>
</evidence>
<dbReference type="PIRSF" id="PIRSF000495">
    <property type="entry name" value="Amidotransf_hisH"/>
    <property type="match status" value="1"/>
</dbReference>
<keyword evidence="5 10" id="KW-0315">Glutamine amidotransferase</keyword>
<evidence type="ECO:0000256" key="2">
    <source>
        <dbReference type="ARBA" id="ARBA00022490"/>
    </source>
</evidence>
<feature type="domain" description="Glutamine amidotransferase" evidence="11">
    <location>
        <begin position="9"/>
        <end position="206"/>
    </location>
</feature>